<keyword evidence="5" id="KW-0045">Antibiotic biosynthesis</keyword>
<dbReference type="EMBL" id="JAUSWA010000004">
    <property type="protein sequence ID" value="MDQ0492826.1"/>
    <property type="molecule type" value="Genomic_DNA"/>
</dbReference>
<dbReference type="Pfam" id="PF00668">
    <property type="entry name" value="Condensation"/>
    <property type="match status" value="4"/>
</dbReference>
<dbReference type="PANTHER" id="PTHR45527">
    <property type="entry name" value="NONRIBOSOMAL PEPTIDE SYNTHETASE"/>
    <property type="match status" value="1"/>
</dbReference>
<evidence type="ECO:0000256" key="5">
    <source>
        <dbReference type="ARBA" id="ARBA00023194"/>
    </source>
</evidence>
<dbReference type="Gene3D" id="3.40.50.980">
    <property type="match status" value="2"/>
</dbReference>
<dbReference type="InterPro" id="IPR036736">
    <property type="entry name" value="ACP-like_sf"/>
</dbReference>
<dbReference type="InterPro" id="IPR042099">
    <property type="entry name" value="ANL_N_sf"/>
</dbReference>
<dbReference type="Gene3D" id="3.40.50.12780">
    <property type="entry name" value="N-terminal domain of ligase-like"/>
    <property type="match status" value="2"/>
</dbReference>
<keyword evidence="6" id="KW-0511">Multifunctional enzyme</keyword>
<gene>
    <name evidence="8" type="ORF">QOZ95_000976</name>
</gene>
<dbReference type="PROSITE" id="PS00012">
    <property type="entry name" value="PHOSPHOPANTETHEINE"/>
    <property type="match status" value="3"/>
</dbReference>
<dbReference type="InterPro" id="IPR001242">
    <property type="entry name" value="Condensation_dom"/>
</dbReference>
<dbReference type="Proteomes" id="UP001242811">
    <property type="component" value="Unassembled WGS sequence"/>
</dbReference>
<dbReference type="PROSITE" id="PS50075">
    <property type="entry name" value="CARRIER"/>
    <property type="match status" value="3"/>
</dbReference>
<feature type="domain" description="Carrier" evidence="7">
    <location>
        <begin position="3111"/>
        <end position="3185"/>
    </location>
</feature>
<dbReference type="InterPro" id="IPR020845">
    <property type="entry name" value="AMP-binding_CS"/>
</dbReference>
<dbReference type="RefSeq" id="WP_152380891.1">
    <property type="nucleotide sequence ID" value="NZ_CP045298.1"/>
</dbReference>
<dbReference type="SUPFAM" id="SSF53474">
    <property type="entry name" value="alpha/beta-Hydrolases"/>
    <property type="match status" value="1"/>
</dbReference>
<dbReference type="Gene3D" id="3.30.559.10">
    <property type="entry name" value="Chloramphenicol acetyltransferase-like domain"/>
    <property type="match status" value="4"/>
</dbReference>
<dbReference type="InterPro" id="IPR029058">
    <property type="entry name" value="AB_hydrolase_fold"/>
</dbReference>
<sequence length="3911" mass="443223">MENLGWEVEREGQWTLPASSAQQRLWTIQQLTPGSNAYNVPFLATFKGKLDITSLEQSLRSLTERHCVLRSSFRLISGELVQVIEKEGTADIKVEIVQDEAELQSKIEQEVGEPFVMDHPPLFRMRLFVQSLNLHRLVLTFHHSIFDGWSASVFFEELTKTYVSLTEGLSTGLVDLELKYKNYFKQEKNKFRDNSLDSQAEYWKKQLSGELPKLLLPTDKHRTAVQARQQGGVYTYGLTPELSRTIKAFAKQQKTSLFVTLLTCFKTLLYRYTQQTDLLIGIPYANRNHETVSDLIGFLVNTLVIRTSVCETSGFREYLSQVHTAAMGAYSHSDLPFDAVVKALQPEREGAISPLIQVLFNQREYRQEMYKLPQVSLEVEELSSRSPQFELVFNVCDLGDSIRIIAEYDAGLFRANSIGRLVRQFAVLAESATSDPEASLVSLRLTDTESVAAEEIHNVPMIRFSGTSTSLHKLFEAQVERAPQAIAVEYNSESLTYGELNIMANHLANHLRDRGVTRNTLVGLGTDRSPALVVGILGILKAGAAYVPMDPAYPADRLQYLMEDSGVPFLVVQDELLVNFPCLHTVPISINPFMSVAEDKPGNPELDSSSEDSAYVIYTSGSTGKPKGCLIRHRNVIRLFESTQSWYQFDSRDVWTLFHSYSFDFSVWEFWGALLYGGRLVIVPSETTHSPGSFLNLLIQKKVTVLNQTPSAFWPLMDAILSSESKDRLKLRGIIFGGEKLEFERLAPWYRHFEENIPQLINMYGITETTVHNTFRRIIKADTTPGSISRIGEPLPDLKLYVLDEHLNPVAEGIPGELYVSGPGVSEGYLHRSALTEERFLPNPFHKGEHGCLYRTGDQVRQVANKDYEYWGRLDAQVKIRGYRIELSEIEAAIRGLAGVKAAVVIPHTDEDAPPRLIAYVVTNDPTASTAEMHKQIRQTLPSFMTPSFFVEVSSIPVTPNGKVDKSLLPAPVLELDTEDAYVAASSPLEQQLVEIWSQVLGVQTVGVEHNFFQIGGDSIRCIQLVSLAQKKGIDLKVEQIFQFPTIRELSAQFLSDNRKHSAGQTYEPFSQISSEERAILQEEAVDAYPLTMLQQGMVFHSEYSPEEAMYYVLNSLLIRADYDGHVLEKSLNILVKRHDILRTTISMEGFKEPLQIVMPYTLVSFYEYDIREQSPVEQENYIRIWWQQEVLKLDLSHGPVFTLTAHRRSDKTFQLSLCTHHALIDGWSVASFFTELLHTYVFLLKNPEEALSQTTPLSVRFAEYASMEQALLQSQECREFWQEWLEDCSIAKVPRLALKSEPTSIFSDSQVQELPKPLLTGLDHFCRAFNVPLRSVLLAAHLKIMSLLTGEHDVTTGVVYNGRPETIDGDKVLGLFLNTLPFRYKLEHQSWIDFVQSLWVEENRLLPYRRYPLSQIMQDHGGASLFETLFNYTHFHVYNEFDNNKDIAIMESNDYSAPIYPLVVDFFRDVASDTLRLALVWDCREFERIQIESMMNLYIRTLAEIARTPHLSSLSVPKLTENERQTILYEWNRCAEPSCKFTPVHQMFERQVVATPDKTAVVDGNIRISYEDLNQKANSIAHSLNRSGSGTNSLVGIMLYKSWEAVAAILGVLKAGGAYVPLDPDYPQERLDHMITESAIKVLITDQASILKENSGIRILSLKEALACEDYSNPVHSTADNQLAYVIFTSGSTGKPKGAMNTQIGLSMAYDAWNKAYDLRNIGCNLQMTSFAFDVFTADVFRTLCSGGKLLLCPQECLMNAPEMHTLMVREQVDFGFFLPAVMRNLVWYLEEGNLKLTSVKVIIVGADYWFPHEYNNLQKVCGPATRVINSYGVAEATVDSIYFEGEGSRILEQGNIPIGRPFANMSSYILTPDLEPLYPGIIGELYIGGSCVGQGYINRPELTEEKFVDSPFVPGERLYRTGDLGRYWPDGNIEFIGRRDHQLKVRGYRVELGEIESALRSVMGVKDAVVISYESEPSLFQLQAYLVFVDNSKKDIQLVKKELKRKLPDYMMPNTFFLLDQMPLNPNGKIDRNRVAASGGTPIKTEVPYILARNKTELLLTSIFTAILGTKRISVLENIFDIGADSLAALKILARIRAKLQIELTLKTLFTNPTIAELAREITGYVPASPALTLERTDIQPYAPLSYAQQRIWFFESLQPGTGTYHVPVILKFTGPLDFSILENSLRKLVERHDALRTTFQMSKGHLIQTVLQTDFELRKLKLEDYNEQDTNKKWQQKIAGSVKHPFRLNEEALFRAELIRVESEVNLLIITMHHMITDGWSVDILIHELSQLYNAGVGKTESYLPDLKFRYTDFASWQRKIVEGGDIQNQVEYWTQKLRDVTDVLQLPLDFPRPAEKSYRGAAETLELPLELMVSLQELAQEKESTLFIILLSAYFVLLARYSGQEDIVVGTPVTNRSHEELEHLVGLFVNTLAIRSTVSGDLSFLELIAQVKMSLLEALDHSDLPFEHLVSVLNPERKLSLTPLFQTMFLMEQPTDLPEFNGVRAERVPQDGEASKCDISLSVSYHPERLTAIITYDPDLFLPSTIRKMLENFGILLQSITENPKTVLNGQALVAPSQFTELIYLGSGNCRNYEENLCLHDLFTRQAMQTPESIACVCEDVSLTYEELNRKSDQLARFLRRMGIGVETFVGVYMESSVEMVIGLLGILKAGGAFVPLEPSMPVKRIHFILEDSSVSLIVSQSLLSDKLDCYCPIVNVDKDWSLITNESMETRLPDMMPGSAAYILYTTGSTGQPKGVVVEHKQIINYVLGISETLQLAECSTFAMVQPLAVDSCQTVLFPAFCSGGTLHLVTRELALNAPGLAEYFSQNPIDCLKIAPSHLQALQNLSSIQAFMPRKRLILGGEASNSEWIRELLKHKGVCQIYNHYGPTETTVGVSTFYVQSENNLTDIGIPVGYPLPNIRFYIVDPSGCLVPKGVVGELWVGGAAVTREYLNQGCLTREKYSYTSFEGMNGERVYRTGDRVRMLQDGAIEFLGRLDDQVKINGYRVEPAELTRVLSELLDVREVVVLPKTLQDGAKHLVAYLVRAGVNKPSDEKINAYILRALPSYFLPYAYIWMDELPRTLQGKINRSALPEVETRTLPEKYHTPQNEVEKELADIWSNILDQERIGIYDNFFRLGGDSILSMQLIAQAHSRGWHLTLKHLFQYQTIAELAWFIRQTESVAHETETNTDGAPLSPMQAWFFEHQSEHQGHWNQSLLLELDPSLSYELLDRAVSVLIQHHPALRTRFVQDRDHQWIQETISDTPDYPVAIVNLQDMDAEEAEEALAYHAKRYQQSVSHTRSSMYSMIYFYRGERGRSMLLIILHHLIVDGVSWRILTDDLQTVCGLLLTGQEPKLPAATSPFQVWAKNMHEQALKLDPKQELEQWNWLRDEKIPSLPINSILENTERYAETITVALEPETTDLLIRTAPVLWDVHVNAVLLAVLTEAYQQWSGYDCLVVDLESHGRGHSELDLYRTIGWFTTHLPVLLKSAPDGIRSTVRYIDATLKQADESGWILGWLKYAHPEKTIRRKAQMLPQPGIKFNYLDQFNTLSGGSLLTICDHYEAEDRSSESNRSHPICIDMMVTNNRLRMQWTYSKEQSSPEDIQLLADAYIRLAVEVSKNIRSLAKEEVQSDPLLECRHPSLVPFNGAGVGKPLFFCVHPITGNVHSYLELAQMIQSRYRFVGIQAPSLDEPGLLFDDMTDMALYYIEGIQTVQPHGPYYLGGWSMGGMVAFEMARLLQMRREEVKCLVIMDKDAFRPRFANEAEYILAYLFEEGIPTWEEKFLGMNASDRLNWLLTQDEVRKRYGNNDSMFIRRHLELLLNHIHMLWNYAPQPYNGSLLIVSAANTVQKTGNDPALGWSKLAADLQAETIPGDHYSFIQKPHVEQLAERILNYLPEAKEVNR</sequence>
<dbReference type="InterPro" id="IPR023213">
    <property type="entry name" value="CAT-like_dom_sf"/>
</dbReference>
<evidence type="ECO:0000256" key="1">
    <source>
        <dbReference type="ARBA" id="ARBA00001957"/>
    </source>
</evidence>
<dbReference type="InterPro" id="IPR001031">
    <property type="entry name" value="Thioesterase"/>
</dbReference>
<dbReference type="Pfam" id="PF13193">
    <property type="entry name" value="AMP-binding_C"/>
    <property type="match status" value="2"/>
</dbReference>
<dbReference type="Pfam" id="PF00550">
    <property type="entry name" value="PP-binding"/>
    <property type="match status" value="3"/>
</dbReference>
<keyword evidence="4" id="KW-0597">Phosphoprotein</keyword>
<dbReference type="NCBIfam" id="NF003417">
    <property type="entry name" value="PRK04813.1"/>
    <property type="match status" value="3"/>
</dbReference>
<proteinExistence type="inferred from homology"/>
<feature type="domain" description="Carrier" evidence="7">
    <location>
        <begin position="2053"/>
        <end position="2128"/>
    </location>
</feature>
<keyword evidence="3" id="KW-0596">Phosphopantetheine</keyword>
<comment type="cofactor">
    <cofactor evidence="1">
        <name>pantetheine 4'-phosphate</name>
        <dbReference type="ChEBI" id="CHEBI:47942"/>
    </cofactor>
</comment>
<dbReference type="Pfam" id="PF00975">
    <property type="entry name" value="Thioesterase"/>
    <property type="match status" value="1"/>
</dbReference>
<dbReference type="PANTHER" id="PTHR45527:SF14">
    <property type="entry name" value="PLIPASTATIN SYNTHASE SUBUNIT B"/>
    <property type="match status" value="1"/>
</dbReference>
<dbReference type="SUPFAM" id="SSF52777">
    <property type="entry name" value="CoA-dependent acyltransferases"/>
    <property type="match status" value="8"/>
</dbReference>
<dbReference type="Pfam" id="PF00501">
    <property type="entry name" value="AMP-binding"/>
    <property type="match status" value="3"/>
</dbReference>
<dbReference type="Gene3D" id="3.30.300.30">
    <property type="match status" value="3"/>
</dbReference>
<dbReference type="Gene3D" id="2.30.38.10">
    <property type="entry name" value="Luciferase, Domain 3"/>
    <property type="match status" value="1"/>
</dbReference>
<dbReference type="InterPro" id="IPR006162">
    <property type="entry name" value="Ppantetheine_attach_site"/>
</dbReference>
<dbReference type="NCBIfam" id="TIGR01733">
    <property type="entry name" value="AA-adenyl-dom"/>
    <property type="match status" value="3"/>
</dbReference>
<dbReference type="InterPro" id="IPR020806">
    <property type="entry name" value="PKS_PP-bd"/>
</dbReference>
<comment type="similarity">
    <text evidence="2">Belongs to the ATP-dependent AMP-binding enzyme family.</text>
</comment>
<protein>
    <submittedName>
        <fullName evidence="8">Amino acid adenylation domain-containing protein/non-ribosomal peptide synthase protein (TIGR01720 family)</fullName>
    </submittedName>
</protein>
<dbReference type="CDD" id="cd17643">
    <property type="entry name" value="A_NRPS_Cytc1-like"/>
    <property type="match status" value="1"/>
</dbReference>
<feature type="domain" description="Carrier" evidence="7">
    <location>
        <begin position="984"/>
        <end position="1058"/>
    </location>
</feature>
<dbReference type="InterPro" id="IPR010071">
    <property type="entry name" value="AA_adenyl_dom"/>
</dbReference>
<dbReference type="Gene3D" id="3.30.559.30">
    <property type="entry name" value="Nonribosomal peptide synthetase, condensation domain"/>
    <property type="match status" value="4"/>
</dbReference>
<comment type="caution">
    <text evidence="8">The sequence shown here is derived from an EMBL/GenBank/DDBJ whole genome shotgun (WGS) entry which is preliminary data.</text>
</comment>
<dbReference type="InterPro" id="IPR045851">
    <property type="entry name" value="AMP-bd_C_sf"/>
</dbReference>
<dbReference type="Gene3D" id="3.40.50.1820">
    <property type="entry name" value="alpha/beta hydrolase"/>
    <property type="match status" value="1"/>
</dbReference>
<evidence type="ECO:0000313" key="9">
    <source>
        <dbReference type="Proteomes" id="UP001242811"/>
    </source>
</evidence>
<reference evidence="8 9" key="1">
    <citation type="submission" date="2023-07" db="EMBL/GenBank/DDBJ databases">
        <title>Genomic Encyclopedia of Type Strains, Phase IV (KMG-IV): sequencing the most valuable type-strain genomes for metagenomic binning, comparative biology and taxonomic classification.</title>
        <authorList>
            <person name="Goeker M."/>
        </authorList>
    </citation>
    <scope>NUCLEOTIDE SEQUENCE [LARGE SCALE GENOMIC DNA]</scope>
    <source>
        <strain evidence="8 9">DSM 14914</strain>
    </source>
</reference>
<keyword evidence="9" id="KW-1185">Reference proteome</keyword>
<dbReference type="InterPro" id="IPR025110">
    <property type="entry name" value="AMP-bd_C"/>
</dbReference>
<dbReference type="SUPFAM" id="SSF47336">
    <property type="entry name" value="ACP-like"/>
    <property type="match status" value="3"/>
</dbReference>
<evidence type="ECO:0000256" key="3">
    <source>
        <dbReference type="ARBA" id="ARBA00022450"/>
    </source>
</evidence>
<evidence type="ECO:0000259" key="7">
    <source>
        <dbReference type="PROSITE" id="PS50075"/>
    </source>
</evidence>
<dbReference type="Gene3D" id="1.10.1200.10">
    <property type="entry name" value="ACP-like"/>
    <property type="match status" value="3"/>
</dbReference>
<dbReference type="CDD" id="cd05930">
    <property type="entry name" value="A_NRPS"/>
    <property type="match status" value="2"/>
</dbReference>
<organism evidence="8 9">
    <name type="scientific">Paenibacillus brasilensis</name>
    <dbReference type="NCBI Taxonomy" id="128574"/>
    <lineage>
        <taxon>Bacteria</taxon>
        <taxon>Bacillati</taxon>
        <taxon>Bacillota</taxon>
        <taxon>Bacilli</taxon>
        <taxon>Bacillales</taxon>
        <taxon>Paenibacillaceae</taxon>
        <taxon>Paenibacillus</taxon>
    </lineage>
</organism>
<dbReference type="InterPro" id="IPR000873">
    <property type="entry name" value="AMP-dep_synth/lig_dom"/>
</dbReference>
<dbReference type="SUPFAM" id="SSF56801">
    <property type="entry name" value="Acetyl-CoA synthetase-like"/>
    <property type="match status" value="3"/>
</dbReference>
<dbReference type="InterPro" id="IPR009081">
    <property type="entry name" value="PP-bd_ACP"/>
</dbReference>
<accession>A0ABU0KTR0</accession>
<evidence type="ECO:0000256" key="2">
    <source>
        <dbReference type="ARBA" id="ARBA00006432"/>
    </source>
</evidence>
<evidence type="ECO:0000313" key="8">
    <source>
        <dbReference type="EMBL" id="MDQ0492826.1"/>
    </source>
</evidence>
<dbReference type="PROSITE" id="PS00455">
    <property type="entry name" value="AMP_BINDING"/>
    <property type="match status" value="3"/>
</dbReference>
<evidence type="ECO:0000256" key="4">
    <source>
        <dbReference type="ARBA" id="ARBA00022553"/>
    </source>
</evidence>
<name>A0ABU0KTR0_9BACL</name>
<evidence type="ECO:0000256" key="6">
    <source>
        <dbReference type="ARBA" id="ARBA00023268"/>
    </source>
</evidence>
<dbReference type="CDD" id="cd19531">
    <property type="entry name" value="LCL_NRPS-like"/>
    <property type="match status" value="2"/>
</dbReference>
<dbReference type="SMART" id="SM00823">
    <property type="entry name" value="PKS_PP"/>
    <property type="match status" value="2"/>
</dbReference>